<organism evidence="2 3">
    <name type="scientific">Tessaracoccus aquimaris</name>
    <dbReference type="NCBI Taxonomy" id="1332264"/>
    <lineage>
        <taxon>Bacteria</taxon>
        <taxon>Bacillati</taxon>
        <taxon>Actinomycetota</taxon>
        <taxon>Actinomycetes</taxon>
        <taxon>Propionibacteriales</taxon>
        <taxon>Propionibacteriaceae</taxon>
        <taxon>Tessaracoccus</taxon>
    </lineage>
</organism>
<sequence>MTAVVVWTIAPTYPMEWMGDPNTGAAGPVTFHSWFSPMPFGYGAFHAPLAALCAAISAIGAWLGVYWRKPSRVPAWWALAGVVILVGWSFVISSWGWQVVAAWIALLAGAALALSAARRALPDVIRDRG</sequence>
<gene>
    <name evidence="2" type="ORF">BW730_03735</name>
</gene>
<reference evidence="3" key="1">
    <citation type="submission" date="2017-02" db="EMBL/GenBank/DDBJ databases">
        <title>Tessaracoccus aquaemaris sp. nov., isolated from the intestine of a Korean rockfish, Sebastes schlegelii, in a marine aquaculture pond.</title>
        <authorList>
            <person name="Tak E.J."/>
            <person name="Bae J.-W."/>
        </authorList>
    </citation>
    <scope>NUCLEOTIDE SEQUENCE [LARGE SCALE GENOMIC DNA]</scope>
    <source>
        <strain evidence="3">NSG39</strain>
    </source>
</reference>
<keyword evidence="3" id="KW-1185">Reference proteome</keyword>
<protein>
    <submittedName>
        <fullName evidence="2">Uncharacterized protein</fullName>
    </submittedName>
</protein>
<evidence type="ECO:0000313" key="3">
    <source>
        <dbReference type="Proteomes" id="UP000188145"/>
    </source>
</evidence>
<dbReference type="AlphaFoldDB" id="A0A1Q2CL37"/>
<keyword evidence="1" id="KW-0812">Transmembrane</keyword>
<dbReference type="Proteomes" id="UP000188145">
    <property type="component" value="Chromosome"/>
</dbReference>
<feature type="transmembrane region" description="Helical" evidence="1">
    <location>
        <begin position="40"/>
        <end position="63"/>
    </location>
</feature>
<evidence type="ECO:0000256" key="1">
    <source>
        <dbReference type="SAM" id="Phobius"/>
    </source>
</evidence>
<name>A0A1Q2CL37_9ACTN</name>
<dbReference type="KEGG" id="tes:BW730_03735"/>
<proteinExistence type="predicted"/>
<accession>A0A1Q2CL37</accession>
<feature type="transmembrane region" description="Helical" evidence="1">
    <location>
        <begin position="101"/>
        <end position="121"/>
    </location>
</feature>
<dbReference type="EMBL" id="CP019606">
    <property type="protein sequence ID" value="AQP46770.1"/>
    <property type="molecule type" value="Genomic_DNA"/>
</dbReference>
<feature type="transmembrane region" description="Helical" evidence="1">
    <location>
        <begin position="75"/>
        <end position="95"/>
    </location>
</feature>
<keyword evidence="1" id="KW-1133">Transmembrane helix</keyword>
<evidence type="ECO:0000313" key="2">
    <source>
        <dbReference type="EMBL" id="AQP46770.1"/>
    </source>
</evidence>
<keyword evidence="1" id="KW-0472">Membrane</keyword>